<proteinExistence type="predicted"/>
<feature type="transmembrane region" description="Helical" evidence="1">
    <location>
        <begin position="24"/>
        <end position="43"/>
    </location>
</feature>
<dbReference type="InterPro" id="IPR036259">
    <property type="entry name" value="MFS_trans_sf"/>
</dbReference>
<organism evidence="2 3">
    <name type="scientific">Novosphingobium arvoryzae</name>
    <dbReference type="NCBI Taxonomy" id="1256514"/>
    <lineage>
        <taxon>Bacteria</taxon>
        <taxon>Pseudomonadati</taxon>
        <taxon>Pseudomonadota</taxon>
        <taxon>Alphaproteobacteria</taxon>
        <taxon>Sphingomonadales</taxon>
        <taxon>Sphingomonadaceae</taxon>
        <taxon>Novosphingobium</taxon>
    </lineage>
</organism>
<sequence>MQLAWAAPGLIVGPIVGRMKDQKWLTAMMGVLTAIALVGLQIAPAWAVLWVPCLGFGTGAGMLLGLIFVGLRTNNASQTAALSGMVQCLGNLLAASGPPLAGKLHDTAGGWELPTAIATLLAIVMIVLGAVAGRSSTVSEPTN</sequence>
<accession>A0A918RLR6</accession>
<dbReference type="SUPFAM" id="SSF103473">
    <property type="entry name" value="MFS general substrate transporter"/>
    <property type="match status" value="1"/>
</dbReference>
<keyword evidence="1" id="KW-0812">Transmembrane</keyword>
<dbReference type="Proteomes" id="UP000634139">
    <property type="component" value="Unassembled WGS sequence"/>
</dbReference>
<name>A0A918RLR6_9SPHN</name>
<evidence type="ECO:0000313" key="2">
    <source>
        <dbReference type="EMBL" id="GHA02069.1"/>
    </source>
</evidence>
<gene>
    <name evidence="2" type="ORF">GCM10011617_23650</name>
</gene>
<evidence type="ECO:0000313" key="3">
    <source>
        <dbReference type="Proteomes" id="UP000634139"/>
    </source>
</evidence>
<keyword evidence="1" id="KW-1133">Transmembrane helix</keyword>
<dbReference type="PANTHER" id="PTHR23523:SF2">
    <property type="entry name" value="2-NITROIMIDAZOLE TRANSPORTER"/>
    <property type="match status" value="1"/>
</dbReference>
<feature type="transmembrane region" description="Helical" evidence="1">
    <location>
        <begin position="113"/>
        <end position="133"/>
    </location>
</feature>
<reference evidence="2" key="2">
    <citation type="submission" date="2020-09" db="EMBL/GenBank/DDBJ databases">
        <authorList>
            <person name="Sun Q."/>
            <person name="Kim S."/>
        </authorList>
    </citation>
    <scope>NUCLEOTIDE SEQUENCE</scope>
    <source>
        <strain evidence="2">KCTC 32422</strain>
    </source>
</reference>
<feature type="transmembrane region" description="Helical" evidence="1">
    <location>
        <begin position="49"/>
        <end position="69"/>
    </location>
</feature>
<dbReference type="RefSeq" id="WP_189541793.1">
    <property type="nucleotide sequence ID" value="NZ_BMZD01000005.1"/>
</dbReference>
<dbReference type="Gene3D" id="1.20.1250.20">
    <property type="entry name" value="MFS general substrate transporter like domains"/>
    <property type="match status" value="1"/>
</dbReference>
<dbReference type="InterPro" id="IPR052524">
    <property type="entry name" value="MFS_Cyanate_Porter"/>
</dbReference>
<reference evidence="2" key="1">
    <citation type="journal article" date="2014" name="Int. J. Syst. Evol. Microbiol.">
        <title>Complete genome sequence of Corynebacterium casei LMG S-19264T (=DSM 44701T), isolated from a smear-ripened cheese.</title>
        <authorList>
            <consortium name="US DOE Joint Genome Institute (JGI-PGF)"/>
            <person name="Walter F."/>
            <person name="Albersmeier A."/>
            <person name="Kalinowski J."/>
            <person name="Ruckert C."/>
        </authorList>
    </citation>
    <scope>NUCLEOTIDE SEQUENCE</scope>
    <source>
        <strain evidence="2">KCTC 32422</strain>
    </source>
</reference>
<evidence type="ECO:0000256" key="1">
    <source>
        <dbReference type="SAM" id="Phobius"/>
    </source>
</evidence>
<comment type="caution">
    <text evidence="2">The sequence shown here is derived from an EMBL/GenBank/DDBJ whole genome shotgun (WGS) entry which is preliminary data.</text>
</comment>
<dbReference type="EMBL" id="BMZD01000005">
    <property type="protein sequence ID" value="GHA02069.1"/>
    <property type="molecule type" value="Genomic_DNA"/>
</dbReference>
<feature type="transmembrane region" description="Helical" evidence="1">
    <location>
        <begin position="81"/>
        <end position="101"/>
    </location>
</feature>
<dbReference type="PANTHER" id="PTHR23523">
    <property type="match status" value="1"/>
</dbReference>
<keyword evidence="3" id="KW-1185">Reference proteome</keyword>
<protein>
    <submittedName>
        <fullName evidence="2">Uncharacterized protein</fullName>
    </submittedName>
</protein>
<keyword evidence="1" id="KW-0472">Membrane</keyword>
<dbReference type="AlphaFoldDB" id="A0A918RLR6"/>